<organism evidence="1">
    <name type="scientific">marine sediment metagenome</name>
    <dbReference type="NCBI Taxonomy" id="412755"/>
    <lineage>
        <taxon>unclassified sequences</taxon>
        <taxon>metagenomes</taxon>
        <taxon>ecological metagenomes</taxon>
    </lineage>
</organism>
<proteinExistence type="predicted"/>
<accession>X0SMT0</accession>
<name>X0SMT0_9ZZZZ</name>
<evidence type="ECO:0000313" key="1">
    <source>
        <dbReference type="EMBL" id="GAF77177.1"/>
    </source>
</evidence>
<comment type="caution">
    <text evidence="1">The sequence shown here is derived from an EMBL/GenBank/DDBJ whole genome shotgun (WGS) entry which is preliminary data.</text>
</comment>
<sequence length="49" mass="5386">AVSLVGKTLADLVGKHRTLGGKQRAWMFPYNEFAVDQSTWPGINQIKGV</sequence>
<dbReference type="EMBL" id="BARS01009618">
    <property type="protein sequence ID" value="GAF77177.1"/>
    <property type="molecule type" value="Genomic_DNA"/>
</dbReference>
<reference evidence="1" key="1">
    <citation type="journal article" date="2014" name="Front. Microbiol.">
        <title>High frequency of phylogenetically diverse reductive dehalogenase-homologous genes in deep subseafloor sedimentary metagenomes.</title>
        <authorList>
            <person name="Kawai M."/>
            <person name="Futagami T."/>
            <person name="Toyoda A."/>
            <person name="Takaki Y."/>
            <person name="Nishi S."/>
            <person name="Hori S."/>
            <person name="Arai W."/>
            <person name="Tsubouchi T."/>
            <person name="Morono Y."/>
            <person name="Uchiyama I."/>
            <person name="Ito T."/>
            <person name="Fujiyama A."/>
            <person name="Inagaki F."/>
            <person name="Takami H."/>
        </authorList>
    </citation>
    <scope>NUCLEOTIDE SEQUENCE</scope>
    <source>
        <strain evidence="1">Expedition CK06-06</strain>
    </source>
</reference>
<protein>
    <submittedName>
        <fullName evidence="1">Uncharacterized protein</fullName>
    </submittedName>
</protein>
<gene>
    <name evidence="1" type="ORF">S01H1_18045</name>
</gene>
<dbReference type="AlphaFoldDB" id="X0SMT0"/>
<feature type="non-terminal residue" evidence="1">
    <location>
        <position position="1"/>
    </location>
</feature>